<evidence type="ECO:0000313" key="2">
    <source>
        <dbReference type="EnsemblPlants" id="OMERI03G37670.1"/>
    </source>
</evidence>
<sequence>MVAAARVRWPRLLRHQEGRRTACARARGCGGGGEGVCGGGGGGDLRRREEVVVVVGDPGPEAAVPCLAASRYEKTARPDGQLASHLLEKEKHKEKKHKKDKKDKERKEGKEKKDKERSKDKHRDKKDRKEKHKDKKKDKSKDKSRELEEGTERHSEALHGQKVGESSRKSEEIKDPKSREDLVTRTQNEKGATNQSVQNFSVSNQRGREGFSAAPALENERTAVNKMHSHSVNASRKTEGLGQKSISINQQKNGTAIRRGDNITSSSQRTSDVFIAAPTAEKERVKVARPLSNSTDSAPKKDGMGQRINNISILVQKRTDGPNKETAKKEAGTNSPLLPSPANTMHKGNGKVGRPMEIPTQRFDSPSTSSATAGTDRGMPRSSIPSPSITIRRPNGLVRPPESISISSKKPDAGGASPAMGKEKEQGGRILQNSIIDPKQINSKLPTMEKITDGRTERMEKVRDGAPDVAKKEDKKSDRHEKKKRKEKDKHKEKKRDKEAKKEKEEQNNNKEHDKLRENSINYQVDNSLHMKSSTPPLAPPADDAKAAQADENLKKRKNHEMNGYLQNHHDMMRPTKLPRPALSNTPVENGTASHVAAPLSSVKPEAINIEKAIRQHKKEEKINGNQEGQRSSVEPRLHDPLAASENGAPTKKLPHPDSKYLSQIYNIPEAPQMMEWHGHDDQDWLFNHDGTQPTKPESETEADGASQVWAQPLKIDQADVIALPYVIPY</sequence>
<reference evidence="2" key="2">
    <citation type="submission" date="2018-05" db="EMBL/GenBank/DDBJ databases">
        <title>OmerRS3 (Oryza meridionalis Reference Sequence Version 3).</title>
        <authorList>
            <person name="Zhang J."/>
            <person name="Kudrna D."/>
            <person name="Lee S."/>
            <person name="Talag J."/>
            <person name="Welchert J."/>
            <person name="Wing R.A."/>
        </authorList>
    </citation>
    <scope>NUCLEOTIDE SEQUENCE [LARGE SCALE GENOMIC DNA]</scope>
    <source>
        <strain evidence="2">cv. OR44</strain>
    </source>
</reference>
<feature type="compositionally biased region" description="Polar residues" evidence="1">
    <location>
        <begin position="519"/>
        <end position="535"/>
    </location>
</feature>
<evidence type="ECO:0000256" key="1">
    <source>
        <dbReference type="SAM" id="MobiDB-lite"/>
    </source>
</evidence>
<feature type="compositionally biased region" description="Basic residues" evidence="1">
    <location>
        <begin position="92"/>
        <end position="101"/>
    </location>
</feature>
<reference evidence="2" key="1">
    <citation type="submission" date="2015-04" db="UniProtKB">
        <authorList>
            <consortium name="EnsemblPlants"/>
        </authorList>
    </citation>
    <scope>IDENTIFICATION</scope>
</reference>
<dbReference type="AlphaFoldDB" id="A0A0E0D9J1"/>
<feature type="compositionally biased region" description="Basic and acidic residues" evidence="1">
    <location>
        <begin position="137"/>
        <end position="159"/>
    </location>
</feature>
<feature type="compositionally biased region" description="Polar residues" evidence="1">
    <location>
        <begin position="431"/>
        <end position="445"/>
    </location>
</feature>
<feature type="compositionally biased region" description="Basic and acidic residues" evidence="1">
    <location>
        <begin position="317"/>
        <end position="331"/>
    </location>
</feature>
<evidence type="ECO:0000313" key="3">
    <source>
        <dbReference type="Proteomes" id="UP000008021"/>
    </source>
</evidence>
<organism evidence="2">
    <name type="scientific">Oryza meridionalis</name>
    <dbReference type="NCBI Taxonomy" id="40149"/>
    <lineage>
        <taxon>Eukaryota</taxon>
        <taxon>Viridiplantae</taxon>
        <taxon>Streptophyta</taxon>
        <taxon>Embryophyta</taxon>
        <taxon>Tracheophyta</taxon>
        <taxon>Spermatophyta</taxon>
        <taxon>Magnoliopsida</taxon>
        <taxon>Liliopsida</taxon>
        <taxon>Poales</taxon>
        <taxon>Poaceae</taxon>
        <taxon>BOP clade</taxon>
        <taxon>Oryzoideae</taxon>
        <taxon>Oryzeae</taxon>
        <taxon>Oryzinae</taxon>
        <taxon>Oryza</taxon>
    </lineage>
</organism>
<feature type="compositionally biased region" description="Polar residues" evidence="1">
    <location>
        <begin position="583"/>
        <end position="593"/>
    </location>
</feature>
<dbReference type="Gramene" id="OMERI03G37670.1">
    <property type="protein sequence ID" value="OMERI03G37670.1"/>
    <property type="gene ID" value="OMERI03G37670"/>
</dbReference>
<proteinExistence type="predicted"/>
<feature type="region of interest" description="Disordered" evidence="1">
    <location>
        <begin position="682"/>
        <end position="707"/>
    </location>
</feature>
<dbReference type="EnsemblPlants" id="OMERI03G37670.1">
    <property type="protein sequence ID" value="OMERI03G37670.1"/>
    <property type="gene ID" value="OMERI03G37670"/>
</dbReference>
<feature type="compositionally biased region" description="Polar residues" evidence="1">
    <location>
        <begin position="332"/>
        <end position="343"/>
    </location>
</feature>
<feature type="region of interest" description="Disordered" evidence="1">
    <location>
        <begin position="73"/>
        <end position="209"/>
    </location>
</feature>
<protein>
    <submittedName>
        <fullName evidence="2">Uncharacterized protein</fullName>
    </submittedName>
</protein>
<dbReference type="PANTHER" id="PTHR34660">
    <property type="entry name" value="MYB-LIKE PROTEIN X"/>
    <property type="match status" value="1"/>
</dbReference>
<feature type="region of interest" description="Disordered" evidence="1">
    <location>
        <begin position="226"/>
        <end position="598"/>
    </location>
</feature>
<feature type="compositionally biased region" description="Low complexity" evidence="1">
    <location>
        <begin position="380"/>
        <end position="394"/>
    </location>
</feature>
<feature type="compositionally biased region" description="Polar residues" evidence="1">
    <location>
        <begin position="244"/>
        <end position="254"/>
    </location>
</feature>
<dbReference type="STRING" id="40149.A0A0E0D9J1"/>
<feature type="compositionally biased region" description="Basic and acidic residues" evidence="1">
    <location>
        <begin position="165"/>
        <end position="183"/>
    </location>
</feature>
<feature type="compositionally biased region" description="Polar residues" evidence="1">
    <location>
        <begin position="184"/>
        <end position="205"/>
    </location>
</feature>
<dbReference type="Proteomes" id="UP000008021">
    <property type="component" value="Chromosome 3"/>
</dbReference>
<feature type="compositionally biased region" description="Basic residues" evidence="1">
    <location>
        <begin position="481"/>
        <end position="495"/>
    </location>
</feature>
<feature type="compositionally biased region" description="Basic and acidic residues" evidence="1">
    <location>
        <begin position="450"/>
        <end position="480"/>
    </location>
</feature>
<feature type="compositionally biased region" description="Polar residues" evidence="1">
    <location>
        <begin position="262"/>
        <end position="271"/>
    </location>
</feature>
<feature type="compositionally biased region" description="Basic and acidic residues" evidence="1">
    <location>
        <begin position="102"/>
        <end position="121"/>
    </location>
</feature>
<feature type="compositionally biased region" description="Polar residues" evidence="1">
    <location>
        <begin position="362"/>
        <end position="373"/>
    </location>
</feature>
<name>A0A0E0D9J1_9ORYZ</name>
<accession>A0A0E0D9J1</accession>
<feature type="compositionally biased region" description="Polar residues" evidence="1">
    <location>
        <begin position="624"/>
        <end position="633"/>
    </location>
</feature>
<dbReference type="PANTHER" id="PTHR34660:SF3">
    <property type="entry name" value="RRM DOMAIN-CONTAINING PROTEIN"/>
    <property type="match status" value="1"/>
</dbReference>
<dbReference type="eggNOG" id="ENOG502QS3H">
    <property type="taxonomic scope" value="Eukaryota"/>
</dbReference>
<feature type="compositionally biased region" description="Basic and acidic residues" evidence="1">
    <location>
        <begin position="496"/>
        <end position="518"/>
    </location>
</feature>
<keyword evidence="3" id="KW-1185">Reference proteome</keyword>
<feature type="compositionally biased region" description="Basic residues" evidence="1">
    <location>
        <begin position="122"/>
        <end position="136"/>
    </location>
</feature>
<feature type="region of interest" description="Disordered" evidence="1">
    <location>
        <begin position="615"/>
        <end position="658"/>
    </location>
</feature>